<dbReference type="Proteomes" id="UP000319722">
    <property type="component" value="Unassembled WGS sequence"/>
</dbReference>
<evidence type="ECO:0000259" key="6">
    <source>
        <dbReference type="Pfam" id="PF07687"/>
    </source>
</evidence>
<dbReference type="NCBIfam" id="NF006596">
    <property type="entry name" value="PRK09133.1"/>
    <property type="match status" value="1"/>
</dbReference>
<dbReference type="Gene3D" id="3.30.70.360">
    <property type="match status" value="1"/>
</dbReference>
<dbReference type="Gene3D" id="1.10.150.900">
    <property type="match status" value="1"/>
</dbReference>
<keyword evidence="2" id="KW-0645">Protease</keyword>
<keyword evidence="4" id="KW-0378">Hydrolase</keyword>
<dbReference type="AlphaFoldDB" id="A0A561BH61"/>
<name>A0A561BH61_9BURK</name>
<reference evidence="7 8" key="1">
    <citation type="submission" date="2019-06" db="EMBL/GenBank/DDBJ databases">
        <title>Sorghum-associated microbial communities from plants grown in Nebraska, USA.</title>
        <authorList>
            <person name="Schachtman D."/>
        </authorList>
    </citation>
    <scope>NUCLEOTIDE SEQUENCE [LARGE SCALE GENOMIC DNA]</scope>
    <source>
        <strain evidence="7 8">T529</strain>
    </source>
</reference>
<dbReference type="PANTHER" id="PTHR45962">
    <property type="entry name" value="N-FATTY-ACYL-AMINO ACID SYNTHASE/HYDROLASE PM20D1"/>
    <property type="match status" value="1"/>
</dbReference>
<dbReference type="Pfam" id="PF01546">
    <property type="entry name" value="Peptidase_M20"/>
    <property type="match status" value="1"/>
</dbReference>
<proteinExistence type="inferred from homology"/>
<comment type="similarity">
    <text evidence="1">Belongs to the peptidase M20A family.</text>
</comment>
<dbReference type="SUPFAM" id="SSF53187">
    <property type="entry name" value="Zn-dependent exopeptidases"/>
    <property type="match status" value="1"/>
</dbReference>
<dbReference type="OrthoDB" id="3665926at2"/>
<comment type="caution">
    <text evidence="7">The sequence shown here is derived from an EMBL/GenBank/DDBJ whole genome shotgun (WGS) entry which is preliminary data.</text>
</comment>
<dbReference type="InterPro" id="IPR047177">
    <property type="entry name" value="Pept_M20A"/>
</dbReference>
<gene>
    <name evidence="7" type="ORF">FB547_108258</name>
</gene>
<evidence type="ECO:0000256" key="2">
    <source>
        <dbReference type="ARBA" id="ARBA00022670"/>
    </source>
</evidence>
<dbReference type="RefSeq" id="WP_145745937.1">
    <property type="nucleotide sequence ID" value="NZ_VIVL01000008.1"/>
</dbReference>
<dbReference type="PROSITE" id="PS00758">
    <property type="entry name" value="ARGE_DAPE_CPG2_1"/>
    <property type="match status" value="1"/>
</dbReference>
<evidence type="ECO:0000256" key="4">
    <source>
        <dbReference type="ARBA" id="ARBA00022801"/>
    </source>
</evidence>
<sequence length="485" mass="52589">MRLPIRRRSPLSLGFFGPPGVAKTVLALSLAMGGLAGASAQTTPSLTPQQQRFHDIYKELIEINTSHSVGDNTLAARAMEKRLVESGFAPGDIQIFEPFPKKGNLVLRFKGNGSKKPLLLLAHIDVVEARREDWKTDPFKLQETGGYFTARGSIDDKAMASALVSVLGQLKQEGFKPSRDIILALTADEERGDALSNGAFWLINNKPELLQAEFGINEGGGGELRGGKPNLHRMQVAEKMYTTYMLEARDVGGHSSVPTRNNPIYALSAGLERLGSYAFPVKLGEVTKTYFARSAPFATGQLADDMRAVGGGNPEPAVIERLSANPAYNAQLRTTCVATMVQAGHAENALPQSAKATVNCRILPHDDPDEVERLLTQAVGNDKIVVRNLGKPLRSPASPLNGDLVKTVESVTQAMWPGVPVVPAMSTGATDSRFMRNAGIPMYGVTGMFLDPADARAHGLDERIEIQRLYDGREFLYRLVSELAR</sequence>
<dbReference type="PANTHER" id="PTHR45962:SF1">
    <property type="entry name" value="N-FATTY-ACYL-AMINO ACID SYNTHASE_HYDROLASE PM20D1"/>
    <property type="match status" value="1"/>
</dbReference>
<evidence type="ECO:0000256" key="5">
    <source>
        <dbReference type="ARBA" id="ARBA00022833"/>
    </source>
</evidence>
<keyword evidence="3" id="KW-0479">Metal-binding</keyword>
<evidence type="ECO:0000313" key="8">
    <source>
        <dbReference type="Proteomes" id="UP000319722"/>
    </source>
</evidence>
<organism evidence="7 8">
    <name type="scientific">Variovorax beijingensis</name>
    <dbReference type="NCBI Taxonomy" id="2496117"/>
    <lineage>
        <taxon>Bacteria</taxon>
        <taxon>Pseudomonadati</taxon>
        <taxon>Pseudomonadota</taxon>
        <taxon>Betaproteobacteria</taxon>
        <taxon>Burkholderiales</taxon>
        <taxon>Comamonadaceae</taxon>
        <taxon>Variovorax</taxon>
    </lineage>
</organism>
<dbReference type="GO" id="GO:0008233">
    <property type="term" value="F:peptidase activity"/>
    <property type="evidence" value="ECO:0007669"/>
    <property type="project" value="UniProtKB-KW"/>
</dbReference>
<dbReference type="InterPro" id="IPR002933">
    <property type="entry name" value="Peptidase_M20"/>
</dbReference>
<evidence type="ECO:0000256" key="1">
    <source>
        <dbReference type="ARBA" id="ARBA00006247"/>
    </source>
</evidence>
<evidence type="ECO:0000313" key="7">
    <source>
        <dbReference type="EMBL" id="TWD78198.1"/>
    </source>
</evidence>
<evidence type="ECO:0000256" key="3">
    <source>
        <dbReference type="ARBA" id="ARBA00022723"/>
    </source>
</evidence>
<dbReference type="GO" id="GO:0046872">
    <property type="term" value="F:metal ion binding"/>
    <property type="evidence" value="ECO:0007669"/>
    <property type="project" value="UniProtKB-KW"/>
</dbReference>
<keyword evidence="5" id="KW-0862">Zinc</keyword>
<dbReference type="Gene3D" id="3.40.630.10">
    <property type="entry name" value="Zn peptidases"/>
    <property type="match status" value="1"/>
</dbReference>
<dbReference type="Pfam" id="PF07687">
    <property type="entry name" value="M20_dimer"/>
    <property type="match status" value="1"/>
</dbReference>
<dbReference type="GO" id="GO:0006508">
    <property type="term" value="P:proteolysis"/>
    <property type="evidence" value="ECO:0007669"/>
    <property type="project" value="UniProtKB-KW"/>
</dbReference>
<feature type="domain" description="Peptidase M20 dimerisation" evidence="6">
    <location>
        <begin position="237"/>
        <end position="381"/>
    </location>
</feature>
<dbReference type="SUPFAM" id="SSF55031">
    <property type="entry name" value="Bacterial exopeptidase dimerisation domain"/>
    <property type="match status" value="1"/>
</dbReference>
<accession>A0A561BH61</accession>
<dbReference type="EMBL" id="VIVL01000008">
    <property type="protein sequence ID" value="TWD78198.1"/>
    <property type="molecule type" value="Genomic_DNA"/>
</dbReference>
<protein>
    <submittedName>
        <fullName evidence="7">Acetylornithine deacetylase/succinyl-diaminopimelate desuccinylase-like protein</fullName>
    </submittedName>
</protein>
<dbReference type="InterPro" id="IPR001261">
    <property type="entry name" value="ArgE/DapE_CS"/>
</dbReference>
<dbReference type="PROSITE" id="PS00759">
    <property type="entry name" value="ARGE_DAPE_CPG2_2"/>
    <property type="match status" value="1"/>
</dbReference>
<dbReference type="InterPro" id="IPR011650">
    <property type="entry name" value="Peptidase_M20_dimer"/>
</dbReference>
<dbReference type="InterPro" id="IPR036264">
    <property type="entry name" value="Bact_exopeptidase_dim_dom"/>
</dbReference>